<organism evidence="2">
    <name type="scientific">marine metagenome</name>
    <dbReference type="NCBI Taxonomy" id="408172"/>
    <lineage>
        <taxon>unclassified sequences</taxon>
        <taxon>metagenomes</taxon>
        <taxon>ecological metagenomes</taxon>
    </lineage>
</organism>
<reference evidence="2" key="1">
    <citation type="submission" date="2018-05" db="EMBL/GenBank/DDBJ databases">
        <authorList>
            <person name="Lanie J.A."/>
            <person name="Ng W.-L."/>
            <person name="Kazmierczak K.M."/>
            <person name="Andrzejewski T.M."/>
            <person name="Davidsen T.M."/>
            <person name="Wayne K.J."/>
            <person name="Tettelin H."/>
            <person name="Glass J.I."/>
            <person name="Rusch D."/>
            <person name="Podicherti R."/>
            <person name="Tsui H.-C.T."/>
            <person name="Winkler M.E."/>
        </authorList>
    </citation>
    <scope>NUCLEOTIDE SEQUENCE</scope>
</reference>
<dbReference type="PANTHER" id="PTHR11319:SF35">
    <property type="entry name" value="OUTER MEMBRANE PROTEIN PMPC-RELATED"/>
    <property type="match status" value="1"/>
</dbReference>
<name>A0A382SE26_9ZZZZ</name>
<feature type="non-terminal residue" evidence="2">
    <location>
        <position position="1"/>
    </location>
</feature>
<dbReference type="PANTHER" id="PTHR11319">
    <property type="entry name" value="G PROTEIN-COUPLED RECEPTOR-RELATED"/>
    <property type="match status" value="1"/>
</dbReference>
<dbReference type="InterPro" id="IPR011050">
    <property type="entry name" value="Pectin_lyase_fold/virulence"/>
</dbReference>
<dbReference type="InterPro" id="IPR012334">
    <property type="entry name" value="Pectin_lyas_fold"/>
</dbReference>
<evidence type="ECO:0000313" key="2">
    <source>
        <dbReference type="EMBL" id="SVD07467.1"/>
    </source>
</evidence>
<dbReference type="InterPro" id="IPR006626">
    <property type="entry name" value="PbH1"/>
</dbReference>
<evidence type="ECO:0000256" key="1">
    <source>
        <dbReference type="SAM" id="MobiDB-lite"/>
    </source>
</evidence>
<dbReference type="Gene3D" id="2.160.20.10">
    <property type="entry name" value="Single-stranded right-handed beta-helix, Pectin lyase-like"/>
    <property type="match status" value="1"/>
</dbReference>
<feature type="non-terminal residue" evidence="2">
    <location>
        <position position="312"/>
    </location>
</feature>
<sequence>SGPTWYITESGNDTTATGASDDPFRSIQAGINFSSNTDSVTVAAGTYVENINFRGRNIKVVGADRETTIINGDSSGSVVTFESGETNDALLSGFTITNGTATNNGGGIYCNNSNPTVSNVIIKYNTAGNSGGGLYINNSTFTVNNAIISSNTASNDGGGIRCQNSALNISFSEITNNSCGSGGGGIGYGYESTSNLVNVSIINNNDNYDAGLFLGESSSVVLNNSLIYGNDIYFYGGINTIQISHSNIESGQNSVVTNDNGTVTWGSGNIDVNPMFVDTANGNYHLLATSQLINAGHPDSTDSDGSRADIGA</sequence>
<dbReference type="SMART" id="SM00710">
    <property type="entry name" value="PbH1"/>
    <property type="match status" value="4"/>
</dbReference>
<feature type="region of interest" description="Disordered" evidence="1">
    <location>
        <begin position="1"/>
        <end position="21"/>
    </location>
</feature>
<protein>
    <recommendedName>
        <fullName evidence="3">Right handed beta helix domain-containing protein</fullName>
    </recommendedName>
</protein>
<feature type="compositionally biased region" description="Polar residues" evidence="1">
    <location>
        <begin position="1"/>
        <end position="18"/>
    </location>
</feature>
<evidence type="ECO:0008006" key="3">
    <source>
        <dbReference type="Google" id="ProtNLM"/>
    </source>
</evidence>
<accession>A0A382SE26</accession>
<proteinExistence type="predicted"/>
<dbReference type="EMBL" id="UINC01127993">
    <property type="protein sequence ID" value="SVD07467.1"/>
    <property type="molecule type" value="Genomic_DNA"/>
</dbReference>
<gene>
    <name evidence="2" type="ORF">METZ01_LOCUS360321</name>
</gene>
<dbReference type="SUPFAM" id="SSF51126">
    <property type="entry name" value="Pectin lyase-like"/>
    <property type="match status" value="1"/>
</dbReference>
<dbReference type="AlphaFoldDB" id="A0A382SE26"/>